<evidence type="ECO:0000313" key="2">
    <source>
        <dbReference type="EMBL" id="KAF9492311.1"/>
    </source>
</evidence>
<keyword evidence="1" id="KW-0812">Transmembrane</keyword>
<keyword evidence="1" id="KW-0472">Membrane</keyword>
<dbReference type="EMBL" id="MU154603">
    <property type="protein sequence ID" value="KAF9492311.1"/>
    <property type="molecule type" value="Genomic_DNA"/>
</dbReference>
<protein>
    <submittedName>
        <fullName evidence="2">Uncharacterized protein</fullName>
    </submittedName>
</protein>
<accession>A0A9P5ZRF8</accession>
<dbReference type="AlphaFoldDB" id="A0A9P5ZRF8"/>
<evidence type="ECO:0000313" key="3">
    <source>
        <dbReference type="Proteomes" id="UP000807025"/>
    </source>
</evidence>
<proteinExistence type="predicted"/>
<name>A0A9P5ZRF8_PLEER</name>
<keyword evidence="3" id="KW-1185">Reference proteome</keyword>
<comment type="caution">
    <text evidence="2">The sequence shown here is derived from an EMBL/GenBank/DDBJ whole genome shotgun (WGS) entry which is preliminary data.</text>
</comment>
<reference evidence="2" key="1">
    <citation type="submission" date="2020-11" db="EMBL/GenBank/DDBJ databases">
        <authorList>
            <consortium name="DOE Joint Genome Institute"/>
            <person name="Ahrendt S."/>
            <person name="Riley R."/>
            <person name="Andreopoulos W."/>
            <person name="Labutti K."/>
            <person name="Pangilinan J."/>
            <person name="Ruiz-Duenas F.J."/>
            <person name="Barrasa J.M."/>
            <person name="Sanchez-Garcia M."/>
            <person name="Camarero S."/>
            <person name="Miyauchi S."/>
            <person name="Serrano A."/>
            <person name="Linde D."/>
            <person name="Babiker R."/>
            <person name="Drula E."/>
            <person name="Ayuso-Fernandez I."/>
            <person name="Pacheco R."/>
            <person name="Padilla G."/>
            <person name="Ferreira P."/>
            <person name="Barriuso J."/>
            <person name="Kellner H."/>
            <person name="Castanera R."/>
            <person name="Alfaro M."/>
            <person name="Ramirez L."/>
            <person name="Pisabarro A.G."/>
            <person name="Kuo A."/>
            <person name="Tritt A."/>
            <person name="Lipzen A."/>
            <person name="He G."/>
            <person name="Yan M."/>
            <person name="Ng V."/>
            <person name="Cullen D."/>
            <person name="Martin F."/>
            <person name="Rosso M.-N."/>
            <person name="Henrissat B."/>
            <person name="Hibbett D."/>
            <person name="Martinez A.T."/>
            <person name="Grigoriev I.V."/>
        </authorList>
    </citation>
    <scope>NUCLEOTIDE SEQUENCE</scope>
    <source>
        <strain evidence="2">ATCC 90797</strain>
    </source>
</reference>
<sequence>MNAAVDDTSGQRANCQSFRGTLDKFTFHGCSLSIGYVFSAKLSRCSLLLSCSPLGHGSACVLPGCLVVRNVDVCQFSVIPPLYISLFLQHTSYTLVSHICFPESGPPPVPSQPCSRTTGTPYRFLVASVLIVVSLSSSPPILSIYSSTFPST</sequence>
<feature type="transmembrane region" description="Helical" evidence="1">
    <location>
        <begin position="124"/>
        <end position="145"/>
    </location>
</feature>
<dbReference type="Proteomes" id="UP000807025">
    <property type="component" value="Unassembled WGS sequence"/>
</dbReference>
<evidence type="ECO:0000256" key="1">
    <source>
        <dbReference type="SAM" id="Phobius"/>
    </source>
</evidence>
<keyword evidence="1" id="KW-1133">Transmembrane helix</keyword>
<organism evidence="2 3">
    <name type="scientific">Pleurotus eryngii</name>
    <name type="common">Boletus of the steppes</name>
    <dbReference type="NCBI Taxonomy" id="5323"/>
    <lineage>
        <taxon>Eukaryota</taxon>
        <taxon>Fungi</taxon>
        <taxon>Dikarya</taxon>
        <taxon>Basidiomycota</taxon>
        <taxon>Agaricomycotina</taxon>
        <taxon>Agaricomycetes</taxon>
        <taxon>Agaricomycetidae</taxon>
        <taxon>Agaricales</taxon>
        <taxon>Pleurotineae</taxon>
        <taxon>Pleurotaceae</taxon>
        <taxon>Pleurotus</taxon>
    </lineage>
</organism>
<gene>
    <name evidence="2" type="ORF">BDN71DRAFT_1215528</name>
</gene>